<reference evidence="4" key="2">
    <citation type="submission" date="2020-09" db="EMBL/GenBank/DDBJ databases">
        <authorList>
            <person name="Sun Q."/>
            <person name="Zhou Y."/>
        </authorList>
    </citation>
    <scope>NUCLEOTIDE SEQUENCE</scope>
    <source>
        <strain evidence="4">CGMCC 1.15330</strain>
    </source>
</reference>
<protein>
    <recommendedName>
        <fullName evidence="3">BD-FAE-like domain-containing protein</fullName>
    </recommendedName>
</protein>
<dbReference type="InterPro" id="IPR049492">
    <property type="entry name" value="BD-FAE-like_dom"/>
</dbReference>
<proteinExistence type="predicted"/>
<name>A0A916TDX7_9SPHN</name>
<dbReference type="PANTHER" id="PTHR48081">
    <property type="entry name" value="AB HYDROLASE SUPERFAMILY PROTEIN C4A8.06C"/>
    <property type="match status" value="1"/>
</dbReference>
<dbReference type="Pfam" id="PF20434">
    <property type="entry name" value="BD-FAE"/>
    <property type="match status" value="1"/>
</dbReference>
<dbReference type="InterPro" id="IPR050300">
    <property type="entry name" value="GDXG_lipolytic_enzyme"/>
</dbReference>
<evidence type="ECO:0000313" key="5">
    <source>
        <dbReference type="Proteomes" id="UP000623067"/>
    </source>
</evidence>
<dbReference type="Proteomes" id="UP000623067">
    <property type="component" value="Unassembled WGS sequence"/>
</dbReference>
<accession>A0A916TDX7</accession>
<keyword evidence="1" id="KW-0378">Hydrolase</keyword>
<dbReference type="GO" id="GO:0016787">
    <property type="term" value="F:hydrolase activity"/>
    <property type="evidence" value="ECO:0007669"/>
    <property type="project" value="UniProtKB-KW"/>
</dbReference>
<comment type="caution">
    <text evidence="4">The sequence shown here is derived from an EMBL/GenBank/DDBJ whole genome shotgun (WGS) entry which is preliminary data.</text>
</comment>
<evidence type="ECO:0000313" key="4">
    <source>
        <dbReference type="EMBL" id="GGB40818.1"/>
    </source>
</evidence>
<dbReference type="SUPFAM" id="SSF53474">
    <property type="entry name" value="alpha/beta-Hydrolases"/>
    <property type="match status" value="1"/>
</dbReference>
<dbReference type="EMBL" id="BMIH01000005">
    <property type="protein sequence ID" value="GGB40818.1"/>
    <property type="molecule type" value="Genomic_DNA"/>
</dbReference>
<feature type="signal peptide" evidence="2">
    <location>
        <begin position="1"/>
        <end position="20"/>
    </location>
</feature>
<dbReference type="InterPro" id="IPR029058">
    <property type="entry name" value="AB_hydrolase_fold"/>
</dbReference>
<sequence length="306" mass="32479">MMRYRACVALALALAAPLRAAPPAPAASDPAPVEQPALKRIPLWPNGAPGVKARRGEAEIGRDYWVRNIHDPALLAFPADPKHRSGAAVIVIPGGGHRLLVWTNEGTKVATALNRMGVTAFVLKYRLANEPGSIYTVAGDAADDARRAVRWVRAHAADYGIDPARIGVMGFSAGGELVSLIADNPEPAGRPVTDAIDRISARPDFQILVFPGPAGLPAKDVAHAPPAFITAGSLDQCCAAPSVALYQQLREAHVSAELHMYAEADHAFNLDESNRISILHWPDRLADWLADGGWLDGSAAPARHPG</sequence>
<keyword evidence="2" id="KW-0732">Signal</keyword>
<evidence type="ECO:0000256" key="1">
    <source>
        <dbReference type="ARBA" id="ARBA00022801"/>
    </source>
</evidence>
<organism evidence="4 5">
    <name type="scientific">Sphingomonas metalli</name>
    <dbReference type="NCBI Taxonomy" id="1779358"/>
    <lineage>
        <taxon>Bacteria</taxon>
        <taxon>Pseudomonadati</taxon>
        <taxon>Pseudomonadota</taxon>
        <taxon>Alphaproteobacteria</taxon>
        <taxon>Sphingomonadales</taxon>
        <taxon>Sphingomonadaceae</taxon>
        <taxon>Sphingomonas</taxon>
    </lineage>
</organism>
<dbReference type="Gene3D" id="3.40.50.1820">
    <property type="entry name" value="alpha/beta hydrolase"/>
    <property type="match status" value="1"/>
</dbReference>
<feature type="chain" id="PRO_5038008541" description="BD-FAE-like domain-containing protein" evidence="2">
    <location>
        <begin position="21"/>
        <end position="306"/>
    </location>
</feature>
<dbReference type="PANTHER" id="PTHR48081:SF6">
    <property type="entry name" value="PEPTIDASE S9 PROLYL OLIGOPEPTIDASE CATALYTIC DOMAIN-CONTAINING PROTEIN"/>
    <property type="match status" value="1"/>
</dbReference>
<feature type="domain" description="BD-FAE-like" evidence="3">
    <location>
        <begin position="86"/>
        <end position="182"/>
    </location>
</feature>
<dbReference type="AlphaFoldDB" id="A0A916TDX7"/>
<evidence type="ECO:0000259" key="3">
    <source>
        <dbReference type="Pfam" id="PF20434"/>
    </source>
</evidence>
<reference evidence="4" key="1">
    <citation type="journal article" date="2014" name="Int. J. Syst. Evol. Microbiol.">
        <title>Complete genome sequence of Corynebacterium casei LMG S-19264T (=DSM 44701T), isolated from a smear-ripened cheese.</title>
        <authorList>
            <consortium name="US DOE Joint Genome Institute (JGI-PGF)"/>
            <person name="Walter F."/>
            <person name="Albersmeier A."/>
            <person name="Kalinowski J."/>
            <person name="Ruckert C."/>
        </authorList>
    </citation>
    <scope>NUCLEOTIDE SEQUENCE</scope>
    <source>
        <strain evidence="4">CGMCC 1.15330</strain>
    </source>
</reference>
<keyword evidence="5" id="KW-1185">Reference proteome</keyword>
<evidence type="ECO:0000256" key="2">
    <source>
        <dbReference type="SAM" id="SignalP"/>
    </source>
</evidence>
<gene>
    <name evidence="4" type="ORF">GCM10011380_32850</name>
</gene>